<dbReference type="Proteomes" id="UP000660680">
    <property type="component" value="Unassembled WGS sequence"/>
</dbReference>
<dbReference type="Pfam" id="PF13578">
    <property type="entry name" value="Methyltransf_24"/>
    <property type="match status" value="1"/>
</dbReference>
<reference evidence="1" key="2">
    <citation type="submission" date="2020-09" db="EMBL/GenBank/DDBJ databases">
        <authorList>
            <person name="Sun Q."/>
            <person name="Ohkuma M."/>
        </authorList>
    </citation>
    <scope>NUCLEOTIDE SEQUENCE</scope>
    <source>
        <strain evidence="1">JCM 3276</strain>
    </source>
</reference>
<dbReference type="EMBL" id="BMRB01000004">
    <property type="protein sequence ID" value="GGS46165.1"/>
    <property type="molecule type" value="Genomic_DNA"/>
</dbReference>
<protein>
    <recommendedName>
        <fullName evidence="3">Class I SAM-dependent methyltransferase</fullName>
    </recommendedName>
</protein>
<accession>A0A918LGB3</accession>
<evidence type="ECO:0000313" key="1">
    <source>
        <dbReference type="EMBL" id="GGS46165.1"/>
    </source>
</evidence>
<organism evidence="1 2">
    <name type="scientific">Actinokineospora fastidiosa</name>
    <dbReference type="NCBI Taxonomy" id="1816"/>
    <lineage>
        <taxon>Bacteria</taxon>
        <taxon>Bacillati</taxon>
        <taxon>Actinomycetota</taxon>
        <taxon>Actinomycetes</taxon>
        <taxon>Pseudonocardiales</taxon>
        <taxon>Pseudonocardiaceae</taxon>
        <taxon>Actinokineospora</taxon>
    </lineage>
</organism>
<name>A0A918LGB3_9PSEU</name>
<dbReference type="RefSeq" id="WP_189212709.1">
    <property type="nucleotide sequence ID" value="NZ_BMRB01000004.1"/>
</dbReference>
<evidence type="ECO:0008006" key="3">
    <source>
        <dbReference type="Google" id="ProtNLM"/>
    </source>
</evidence>
<dbReference type="Gene3D" id="3.40.50.150">
    <property type="entry name" value="Vaccinia Virus protein VP39"/>
    <property type="match status" value="1"/>
</dbReference>
<comment type="caution">
    <text evidence="1">The sequence shown here is derived from an EMBL/GenBank/DDBJ whole genome shotgun (WGS) entry which is preliminary data.</text>
</comment>
<sequence>MTTAAEYADSVAAFAHDDVPGWFFPADALLFRAVDELQGARGITGDLLEIGVYQGKSAILIGCFPRAGERFAVCDVFGDLDALSAENRDESTTYYPGYERAAFERNYLRFHAELPDVHAVASARLPDLLPAGSFRFAHIDGGHSYDVVRQDIETVRRLLGPGGVVVLDDWSTSHAPGVGRALWAAFADGGLIPLAFTPGKFYATWDADGLTGADFAGWAAGHAELESTYEHRFGEHTARHYTMGAPFWQRFAPGTPVPAEEE</sequence>
<keyword evidence="2" id="KW-1185">Reference proteome</keyword>
<gene>
    <name evidence="1" type="ORF">GCM10010171_46710</name>
</gene>
<dbReference type="SUPFAM" id="SSF53335">
    <property type="entry name" value="S-adenosyl-L-methionine-dependent methyltransferases"/>
    <property type="match status" value="1"/>
</dbReference>
<evidence type="ECO:0000313" key="2">
    <source>
        <dbReference type="Proteomes" id="UP000660680"/>
    </source>
</evidence>
<dbReference type="AlphaFoldDB" id="A0A918LGB3"/>
<dbReference type="InterPro" id="IPR029063">
    <property type="entry name" value="SAM-dependent_MTases_sf"/>
</dbReference>
<proteinExistence type="predicted"/>
<reference evidence="1" key="1">
    <citation type="journal article" date="2014" name="Int. J. Syst. Evol. Microbiol.">
        <title>Complete genome sequence of Corynebacterium casei LMG S-19264T (=DSM 44701T), isolated from a smear-ripened cheese.</title>
        <authorList>
            <consortium name="US DOE Joint Genome Institute (JGI-PGF)"/>
            <person name="Walter F."/>
            <person name="Albersmeier A."/>
            <person name="Kalinowski J."/>
            <person name="Ruckert C."/>
        </authorList>
    </citation>
    <scope>NUCLEOTIDE SEQUENCE</scope>
    <source>
        <strain evidence="1">JCM 3276</strain>
    </source>
</reference>